<dbReference type="SUPFAM" id="SSF52129">
    <property type="entry name" value="Caspase-like"/>
    <property type="match status" value="1"/>
</dbReference>
<evidence type="ECO:0000313" key="4">
    <source>
        <dbReference type="Proteomes" id="UP001600165"/>
    </source>
</evidence>
<protein>
    <submittedName>
        <fullName evidence="3">Caspase family protein</fullName>
    </submittedName>
</protein>
<dbReference type="PANTHER" id="PTHR48104">
    <property type="entry name" value="METACASPASE-4"/>
    <property type="match status" value="1"/>
</dbReference>
<dbReference type="Proteomes" id="UP001600165">
    <property type="component" value="Unassembled WGS sequence"/>
</dbReference>
<proteinExistence type="predicted"/>
<accession>A0ABW6I9W2</accession>
<keyword evidence="4" id="KW-1185">Reference proteome</keyword>
<dbReference type="PANTHER" id="PTHR48104:SF30">
    <property type="entry name" value="METACASPASE-1"/>
    <property type="match status" value="1"/>
</dbReference>
<dbReference type="Gene3D" id="3.40.50.1460">
    <property type="match status" value="1"/>
</dbReference>
<dbReference type="Pfam" id="PF00656">
    <property type="entry name" value="Peptidase_C14"/>
    <property type="match status" value="1"/>
</dbReference>
<dbReference type="EMBL" id="JBHZOL010000008">
    <property type="protein sequence ID" value="MFE4104948.1"/>
    <property type="molecule type" value="Genomic_DNA"/>
</dbReference>
<feature type="domain" description="Peptidase C14 caspase" evidence="1">
    <location>
        <begin position="38"/>
        <end position="312"/>
    </location>
</feature>
<feature type="domain" description="DUF4384" evidence="2">
    <location>
        <begin position="567"/>
        <end position="651"/>
    </location>
</feature>
<dbReference type="InterPro" id="IPR050452">
    <property type="entry name" value="Metacaspase"/>
</dbReference>
<evidence type="ECO:0000259" key="2">
    <source>
        <dbReference type="Pfam" id="PF14326"/>
    </source>
</evidence>
<evidence type="ECO:0000259" key="1">
    <source>
        <dbReference type="Pfam" id="PF00656"/>
    </source>
</evidence>
<reference evidence="3 4" key="1">
    <citation type="submission" date="2024-10" db="EMBL/GenBank/DDBJ databases">
        <authorList>
            <person name="Ratan Roy A."/>
            <person name="Morales Sandoval P.H."/>
            <person name="De Los Santos Villalobos S."/>
            <person name="Chakraborty S."/>
            <person name="Mukherjee J."/>
        </authorList>
    </citation>
    <scope>NUCLEOTIDE SEQUENCE [LARGE SCALE GENOMIC DNA]</scope>
    <source>
        <strain evidence="3 4">S1</strain>
    </source>
</reference>
<sequence length="730" mass="79338">MQQFLKRRRFLQLTGATLTTLGMASLQQRYSQAQTTPRRLALLVGINRYPTTPLQGCVTDVQLQRSLLIHRFGFDPADIKVLTDEAATRTGILAAFETHLIQQARPGDVVVFHYSGHGAKVRDPQPLPNQPFNSTLVPIDSPDPIGGRSRGETVSDITGQTLFLLMQALATDQVTVVLDSCYSGGGKRGTLTVRSLPDSSEVPRPSDLELDYQNRWLAQLQISPEALAQQRQAGVAKGFVITSAGPNQLAVDANFGDFSAGAFTYLLTRYLWQQVGNEPVQQAIANIGRSTQSLAMEFSRIIQEPEFEANVTADKTNAPLYFVPHQTPPAEAVITQAQGNQVKIWLGGIDPRSLDAFGEATRFSALNARGEPLAQVKILTRQGLEAEGELLETRQIAHLQPGLLLQETVRAIPENIHLKIGVLTEYLAETRSLLAPLPRLEAVAADQPHDYFLGRLTTEGQALPEEALLPPVGAWGLFLPGRDLVPHSFGLADESLTAAIARLTPKFKLLLATHILKLLLNPNASRLNVVTALRRIDGGGEATASEVTVRSRGSAAVNPYRGILQIPIGAEIEFEVQNFEPRDLFISLLVITPAADLLLIYPNTWSAPTEAARVQAGEHLRIPEPGRDRFRLIVEAPVGMVEVLAIASAAPLRNALQVLSALGARRGLRDGEPAAADDALLDLADNLLLDFHTSAGRRGLGVTASDTVRQIDMRDLAAFSLMFEVVDETL</sequence>
<dbReference type="InterPro" id="IPR025493">
    <property type="entry name" value="DUF4384"/>
</dbReference>
<dbReference type="InterPro" id="IPR006311">
    <property type="entry name" value="TAT_signal"/>
</dbReference>
<dbReference type="PROSITE" id="PS51318">
    <property type="entry name" value="TAT"/>
    <property type="match status" value="1"/>
</dbReference>
<dbReference type="InterPro" id="IPR011600">
    <property type="entry name" value="Pept_C14_caspase"/>
</dbReference>
<comment type="caution">
    <text evidence="3">The sequence shown here is derived from an EMBL/GenBank/DDBJ whole genome shotgun (WGS) entry which is preliminary data.</text>
</comment>
<organism evidence="3 4">
    <name type="scientific">Almyronema epifaneia S1</name>
    <dbReference type="NCBI Taxonomy" id="2991925"/>
    <lineage>
        <taxon>Bacteria</taxon>
        <taxon>Bacillati</taxon>
        <taxon>Cyanobacteriota</taxon>
        <taxon>Cyanophyceae</taxon>
        <taxon>Nodosilineales</taxon>
        <taxon>Nodosilineaceae</taxon>
        <taxon>Almyronema</taxon>
        <taxon>Almyronema epifaneia</taxon>
    </lineage>
</organism>
<gene>
    <name evidence="3" type="ORF">ACFVKH_01575</name>
</gene>
<dbReference type="RefSeq" id="WP_377960718.1">
    <property type="nucleotide sequence ID" value="NZ_JBHZOL010000008.1"/>
</dbReference>
<dbReference type="Pfam" id="PF14326">
    <property type="entry name" value="DUF4384"/>
    <property type="match status" value="1"/>
</dbReference>
<evidence type="ECO:0000313" key="3">
    <source>
        <dbReference type="EMBL" id="MFE4104948.1"/>
    </source>
</evidence>
<dbReference type="InterPro" id="IPR029030">
    <property type="entry name" value="Caspase-like_dom_sf"/>
</dbReference>
<name>A0ABW6I9W2_9CYAN</name>